<gene>
    <name evidence="4" type="ORF">D5H78_12855</name>
</gene>
<dbReference type="Pfam" id="PF12401">
    <property type="entry name" value="FhaA_N"/>
    <property type="match status" value="1"/>
</dbReference>
<dbReference type="RefSeq" id="WP_119950908.1">
    <property type="nucleotide sequence ID" value="NZ_QZEZ01000006.1"/>
</dbReference>
<organism evidence="4 5">
    <name type="scientific">Vallicoccus soli</name>
    <dbReference type="NCBI Taxonomy" id="2339232"/>
    <lineage>
        <taxon>Bacteria</taxon>
        <taxon>Bacillati</taxon>
        <taxon>Actinomycetota</taxon>
        <taxon>Actinomycetes</taxon>
        <taxon>Motilibacterales</taxon>
        <taxon>Vallicoccaceae</taxon>
        <taxon>Vallicoccus</taxon>
    </lineage>
</organism>
<evidence type="ECO:0000256" key="1">
    <source>
        <dbReference type="ARBA" id="ARBA00022553"/>
    </source>
</evidence>
<keyword evidence="1" id="KW-0597">Phosphoprotein</keyword>
<dbReference type="Gene3D" id="2.60.200.20">
    <property type="match status" value="1"/>
</dbReference>
<sequence>MGVLQRFERRIESLVNRPFARAFKAEVQPVEVASALQRECDDRAAIVGRGRTMVPNSFVVELGARDHARLAPYAGPLGAELADMVREHAQEQQYSFLGPVEVVLEEVDDLETGIFRVRSSAVAGREAVAPVAAPAPPRPPEPAPQAAAPPAPLPGRAPASAATRVTPRPAPAAPMPWLDVAGTKVVLRAQRTVIGRGLDADLRLDDPGVSRRHAEVRVQGAHGVVSDLGSTNGVVVGGERVDEALLEDGTRFELGSTSIVFHAPDAGDGRAGA</sequence>
<dbReference type="SMART" id="SM00240">
    <property type="entry name" value="FHA"/>
    <property type="match status" value="1"/>
</dbReference>
<dbReference type="AlphaFoldDB" id="A0A3A3ZHI7"/>
<dbReference type="Pfam" id="PF00498">
    <property type="entry name" value="FHA"/>
    <property type="match status" value="1"/>
</dbReference>
<feature type="domain" description="FHA" evidence="3">
    <location>
        <begin position="192"/>
        <end position="241"/>
    </location>
</feature>
<dbReference type="OrthoDB" id="151099at2"/>
<dbReference type="Proteomes" id="UP000265614">
    <property type="component" value="Unassembled WGS sequence"/>
</dbReference>
<reference evidence="4 5" key="1">
    <citation type="submission" date="2018-09" db="EMBL/GenBank/DDBJ databases">
        <title>YIM 75000 draft genome.</title>
        <authorList>
            <person name="Tang S."/>
            <person name="Feng Y."/>
        </authorList>
    </citation>
    <scope>NUCLEOTIDE SEQUENCE [LARGE SCALE GENOMIC DNA]</scope>
    <source>
        <strain evidence="4 5">YIM 75000</strain>
    </source>
</reference>
<name>A0A3A3ZHI7_9ACTN</name>
<dbReference type="InterPro" id="IPR050923">
    <property type="entry name" value="Cell_Proc_Reg/RNA_Proc"/>
</dbReference>
<protein>
    <submittedName>
        <fullName evidence="4">DUF2662 domain-containing protein</fullName>
    </submittedName>
</protein>
<dbReference type="CDD" id="cd00060">
    <property type="entry name" value="FHA"/>
    <property type="match status" value="1"/>
</dbReference>
<dbReference type="Gene3D" id="3.30.2320.60">
    <property type="entry name" value="FhaA, phosphopeptide-binding domain (DUF3662)"/>
    <property type="match status" value="1"/>
</dbReference>
<evidence type="ECO:0000313" key="4">
    <source>
        <dbReference type="EMBL" id="RJK94726.1"/>
    </source>
</evidence>
<accession>A0A3A3ZHI7</accession>
<keyword evidence="5" id="KW-1185">Reference proteome</keyword>
<dbReference type="InterPro" id="IPR022128">
    <property type="entry name" value="FhaA_N"/>
</dbReference>
<dbReference type="PROSITE" id="PS50006">
    <property type="entry name" value="FHA_DOMAIN"/>
    <property type="match status" value="1"/>
</dbReference>
<evidence type="ECO:0000256" key="2">
    <source>
        <dbReference type="SAM" id="MobiDB-lite"/>
    </source>
</evidence>
<evidence type="ECO:0000313" key="5">
    <source>
        <dbReference type="Proteomes" id="UP000265614"/>
    </source>
</evidence>
<evidence type="ECO:0000259" key="3">
    <source>
        <dbReference type="PROSITE" id="PS50006"/>
    </source>
</evidence>
<dbReference type="InterPro" id="IPR000253">
    <property type="entry name" value="FHA_dom"/>
</dbReference>
<dbReference type="PANTHER" id="PTHR23308">
    <property type="entry name" value="NUCLEAR INHIBITOR OF PROTEIN PHOSPHATASE-1"/>
    <property type="match status" value="1"/>
</dbReference>
<proteinExistence type="predicted"/>
<dbReference type="InterPro" id="IPR008984">
    <property type="entry name" value="SMAD_FHA_dom_sf"/>
</dbReference>
<feature type="region of interest" description="Disordered" evidence="2">
    <location>
        <begin position="131"/>
        <end position="171"/>
    </location>
</feature>
<feature type="compositionally biased region" description="Low complexity" evidence="2">
    <location>
        <begin position="156"/>
        <end position="167"/>
    </location>
</feature>
<dbReference type="InterPro" id="IPR042287">
    <property type="entry name" value="FhaA_N_sf"/>
</dbReference>
<feature type="compositionally biased region" description="Pro residues" evidence="2">
    <location>
        <begin position="133"/>
        <end position="155"/>
    </location>
</feature>
<dbReference type="SUPFAM" id="SSF49879">
    <property type="entry name" value="SMAD/FHA domain"/>
    <property type="match status" value="1"/>
</dbReference>
<comment type="caution">
    <text evidence="4">The sequence shown here is derived from an EMBL/GenBank/DDBJ whole genome shotgun (WGS) entry which is preliminary data.</text>
</comment>
<dbReference type="EMBL" id="QZEZ01000006">
    <property type="protein sequence ID" value="RJK94726.1"/>
    <property type="molecule type" value="Genomic_DNA"/>
</dbReference>